<keyword evidence="3 6" id="KW-0663">Pyridoxal phosphate</keyword>
<evidence type="ECO:0000256" key="5">
    <source>
        <dbReference type="ARBA" id="ARBA00049406"/>
    </source>
</evidence>
<comment type="function">
    <text evidence="6">Catalyzes the anaerobic formation of alpha-ketobutyrate and ammonia from threonine in a two-step reaction. The first step involved a dehydration of threonine and a production of enamine intermediates (aminocrotonate), which tautomerizes to its imine form (iminobutyrate). Both intermediates are unstable and short-lived. The second step is the nonenzymatic hydrolysis of the enamine/imine intermediates to form 2-ketobutyrate and free ammonia. In the low water environment of the cell, the second step is accelerated by RidA.</text>
</comment>
<evidence type="ECO:0000259" key="7">
    <source>
        <dbReference type="PROSITE" id="PS51671"/>
    </source>
</evidence>
<dbReference type="NCBIfam" id="TIGR01127">
    <property type="entry name" value="ilvA_1Cterm"/>
    <property type="match status" value="1"/>
</dbReference>
<dbReference type="Gene3D" id="3.30.70.260">
    <property type="match status" value="1"/>
</dbReference>
<protein>
    <recommendedName>
        <fullName evidence="6">L-threonine dehydratase catabolic TdcB</fullName>
        <ecNumber evidence="6">4.3.1.17</ecNumber>
        <ecNumber evidence="6">4.3.1.19</ecNumber>
    </recommendedName>
    <alternativeName>
        <fullName evidence="6">L-serine dehydratase</fullName>
    </alternativeName>
    <alternativeName>
        <fullName evidence="6">Threonine deaminase</fullName>
    </alternativeName>
</protein>
<dbReference type="EC" id="4.3.1.17" evidence="6"/>
<dbReference type="GO" id="GO:0000166">
    <property type="term" value="F:nucleotide binding"/>
    <property type="evidence" value="ECO:0007669"/>
    <property type="project" value="UniProtKB-KW"/>
</dbReference>
<comment type="catalytic activity">
    <reaction evidence="5 6">
        <text>L-serine = pyruvate + NH4(+)</text>
        <dbReference type="Rhea" id="RHEA:19169"/>
        <dbReference type="ChEBI" id="CHEBI:15361"/>
        <dbReference type="ChEBI" id="CHEBI:28938"/>
        <dbReference type="ChEBI" id="CHEBI:33384"/>
        <dbReference type="EC" id="4.3.1.17"/>
    </reaction>
</comment>
<evidence type="ECO:0000313" key="8">
    <source>
        <dbReference type="EMBL" id="APH55617.1"/>
    </source>
</evidence>
<comment type="catalytic activity">
    <reaction evidence="6">
        <text>L-threonine = 2-oxobutanoate + NH4(+)</text>
        <dbReference type="Rhea" id="RHEA:22108"/>
        <dbReference type="ChEBI" id="CHEBI:16763"/>
        <dbReference type="ChEBI" id="CHEBI:28938"/>
        <dbReference type="ChEBI" id="CHEBI:57926"/>
        <dbReference type="EC" id="4.3.1.19"/>
    </reaction>
</comment>
<name>A0AAC9KBW9_9PROT</name>
<evidence type="ECO:0000313" key="9">
    <source>
        <dbReference type="Proteomes" id="UP000182373"/>
    </source>
</evidence>
<dbReference type="Proteomes" id="UP000182373">
    <property type="component" value="Chromosome"/>
</dbReference>
<dbReference type="InterPro" id="IPR002912">
    <property type="entry name" value="ACT_dom"/>
</dbReference>
<dbReference type="EMBL" id="CP018191">
    <property type="protein sequence ID" value="APH55617.1"/>
    <property type="molecule type" value="Genomic_DNA"/>
</dbReference>
<proteinExistence type="inferred from homology"/>
<dbReference type="InterPro" id="IPR044561">
    <property type="entry name" value="ACT_ThrD-II-like"/>
</dbReference>
<dbReference type="FunFam" id="3.40.50.1100:FF:000005">
    <property type="entry name" value="Threonine dehydratase catabolic"/>
    <property type="match status" value="1"/>
</dbReference>
<organism evidence="8 9">
    <name type="scientific">Granulibacter bethesdensis</name>
    <dbReference type="NCBI Taxonomy" id="364410"/>
    <lineage>
        <taxon>Bacteria</taxon>
        <taxon>Pseudomonadati</taxon>
        <taxon>Pseudomonadota</taxon>
        <taxon>Alphaproteobacteria</taxon>
        <taxon>Acetobacterales</taxon>
        <taxon>Acetobacteraceae</taxon>
        <taxon>Granulibacter</taxon>
    </lineage>
</organism>
<dbReference type="AlphaFoldDB" id="A0AAC9KBW9"/>
<dbReference type="CDD" id="cd01562">
    <property type="entry name" value="Thr-dehyd"/>
    <property type="match status" value="1"/>
</dbReference>
<dbReference type="InterPro" id="IPR050147">
    <property type="entry name" value="Ser/Thr_Dehydratase"/>
</dbReference>
<dbReference type="GO" id="GO:0030170">
    <property type="term" value="F:pyridoxal phosphate binding"/>
    <property type="evidence" value="ECO:0007669"/>
    <property type="project" value="UniProtKB-ARBA"/>
</dbReference>
<dbReference type="SUPFAM" id="SSF55021">
    <property type="entry name" value="ACT-like"/>
    <property type="match status" value="1"/>
</dbReference>
<evidence type="ECO:0000256" key="6">
    <source>
        <dbReference type="RuleBase" id="RU363083"/>
    </source>
</evidence>
<dbReference type="SUPFAM" id="SSF53686">
    <property type="entry name" value="Tryptophan synthase beta subunit-like PLP-dependent enzymes"/>
    <property type="match status" value="1"/>
</dbReference>
<dbReference type="PANTHER" id="PTHR48078">
    <property type="entry name" value="THREONINE DEHYDRATASE, MITOCHONDRIAL-RELATED"/>
    <property type="match status" value="1"/>
</dbReference>
<comment type="pathway">
    <text evidence="6">Amino-acid degradation; L-threonine degradation via propanoate pathway; propanoate from L-threonine: step 1/4.</text>
</comment>
<reference evidence="9" key="1">
    <citation type="submission" date="2016-11" db="EMBL/GenBank/DDBJ databases">
        <title>Comparative genomic and phenotypic analysis of Granulibacter bethesdensis clinical isolates from patients with chronic granulomatous disease.</title>
        <authorList>
            <person name="Zarember K.A."/>
            <person name="Porcella S.F."/>
            <person name="Chu J."/>
            <person name="Ding L."/>
            <person name="Dahlstrom E."/>
            <person name="Barbian K."/>
            <person name="Martens C."/>
            <person name="Sykora L."/>
            <person name="Kramer S."/>
            <person name="Pettinato A.M."/>
            <person name="Hong H."/>
            <person name="Wald G."/>
            <person name="Berg L.J."/>
            <person name="Rogge L.S."/>
            <person name="Greenberg D.E."/>
            <person name="Falcone E.L."/>
            <person name="Neves J.F."/>
            <person name="Simoes M.J."/>
            <person name="Casal M."/>
            <person name="Rodriguez-Lopez F.C."/>
            <person name="Zelazny A."/>
            <person name="Gallin J.I."/>
            <person name="Holland S.M."/>
        </authorList>
    </citation>
    <scope>NUCLEOTIDE SEQUENCE [LARGE SCALE GENOMIC DNA]</scope>
    <source>
        <strain evidence="9">NIH9.1</strain>
    </source>
</reference>
<dbReference type="GO" id="GO:0003941">
    <property type="term" value="F:L-serine ammonia-lyase activity"/>
    <property type="evidence" value="ECO:0007669"/>
    <property type="project" value="UniProtKB-EC"/>
</dbReference>
<dbReference type="InterPro" id="IPR005789">
    <property type="entry name" value="Thr_deHydtase_catblc"/>
</dbReference>
<evidence type="ECO:0000256" key="4">
    <source>
        <dbReference type="ARBA" id="ARBA00023239"/>
    </source>
</evidence>
<dbReference type="GO" id="GO:0004794">
    <property type="term" value="F:threonine deaminase activity"/>
    <property type="evidence" value="ECO:0007669"/>
    <property type="project" value="UniProtKB-EC"/>
</dbReference>
<keyword evidence="4 6" id="KW-0456">Lyase</keyword>
<evidence type="ECO:0000256" key="2">
    <source>
        <dbReference type="ARBA" id="ARBA00010869"/>
    </source>
</evidence>
<dbReference type="GO" id="GO:0009097">
    <property type="term" value="P:isoleucine biosynthetic process"/>
    <property type="evidence" value="ECO:0007669"/>
    <property type="project" value="TreeGrafter"/>
</dbReference>
<accession>A0AAC9KBW9</accession>
<keyword evidence="6" id="KW-0547">Nucleotide-binding</keyword>
<sequence length="398" mass="41914">MIGLEDVRAAAERIAGKVVRTPTLRNGTLSQLAGADIWLKLDVLQATGAFKERGAANRLAMLSAGERAAGVIAMSAGNHAQAVARHAQLLGIEATIVMPQFTPATKVTRTAQWGAHVVLHGKTLAEAAEHAWTLAAERSLTFIHPYDDEGVMAGQGTHALEMLEDAPDLDTLIIPIGGGGLIAGCAVAAKAINPAIRIYGVEAEGYDAMVQALQGRTVEVGGSTIAEGIAVRDVGQLPLDVVRTYVDDILVVTEVAIENAISLLAENAKIVTEGAGAAGVAGLLSFPDLFRGRKVGIPLCGANIDSRILAHVLQRVMLRDGRLMRLVLDIPDRPGVLAEISAHIGDSGGNIIEVSHHRLFTSPSVKAARLEIMFEARDPEHGAAVAAELEKHYTVTRL</sequence>
<dbReference type="NCBIfam" id="NF005600">
    <property type="entry name" value="PRK07334.1"/>
    <property type="match status" value="1"/>
</dbReference>
<dbReference type="GO" id="GO:0006567">
    <property type="term" value="P:L-threonine catabolic process"/>
    <property type="evidence" value="ECO:0007669"/>
    <property type="project" value="InterPro"/>
</dbReference>
<dbReference type="Pfam" id="PF01842">
    <property type="entry name" value="ACT"/>
    <property type="match status" value="1"/>
</dbReference>
<dbReference type="PANTHER" id="PTHR48078:SF6">
    <property type="entry name" value="L-THREONINE DEHYDRATASE CATABOLIC TDCB"/>
    <property type="match status" value="1"/>
</dbReference>
<dbReference type="GO" id="GO:0006565">
    <property type="term" value="P:L-serine catabolic process"/>
    <property type="evidence" value="ECO:0007669"/>
    <property type="project" value="TreeGrafter"/>
</dbReference>
<dbReference type="RefSeq" id="WP_072573342.1">
    <property type="nucleotide sequence ID" value="NZ_CP018191.1"/>
</dbReference>
<comment type="function">
    <text evidence="6">TdcB also dehydrates serine to yield pyruvate via analogous enamine/imine intermediates.</text>
</comment>
<dbReference type="InterPro" id="IPR001926">
    <property type="entry name" value="TrpB-like_PALP"/>
</dbReference>
<dbReference type="PROSITE" id="PS51671">
    <property type="entry name" value="ACT"/>
    <property type="match status" value="1"/>
</dbReference>
<dbReference type="FunFam" id="3.40.50.1100:FF:000007">
    <property type="entry name" value="L-threonine dehydratase catabolic TdcB"/>
    <property type="match status" value="1"/>
</dbReference>
<comment type="subunit">
    <text evidence="6">In the native structure, TdcB is in a dimeric form, whereas in the TdcB-AMP complex, it exists in a tetrameric form (dimer of dimers).</text>
</comment>
<evidence type="ECO:0000256" key="3">
    <source>
        <dbReference type="ARBA" id="ARBA00022898"/>
    </source>
</evidence>
<gene>
    <name evidence="8" type="ORF">GbCGDNIH9_2290</name>
</gene>
<dbReference type="EC" id="4.3.1.19" evidence="6"/>
<dbReference type="Gene3D" id="3.40.50.1100">
    <property type="match status" value="2"/>
</dbReference>
<dbReference type="CDD" id="cd04886">
    <property type="entry name" value="ACT_ThrD-II-like"/>
    <property type="match status" value="1"/>
</dbReference>
<dbReference type="InterPro" id="IPR045865">
    <property type="entry name" value="ACT-like_dom_sf"/>
</dbReference>
<comment type="cofactor">
    <cofactor evidence="1 6">
        <name>pyridoxal 5'-phosphate</name>
        <dbReference type="ChEBI" id="CHEBI:597326"/>
    </cofactor>
</comment>
<feature type="domain" description="ACT" evidence="7">
    <location>
        <begin position="325"/>
        <end position="398"/>
    </location>
</feature>
<comment type="similarity">
    <text evidence="2 6">Belongs to the serine/threonine dehydratase family.</text>
</comment>
<evidence type="ECO:0000256" key="1">
    <source>
        <dbReference type="ARBA" id="ARBA00001933"/>
    </source>
</evidence>
<dbReference type="InterPro" id="IPR036052">
    <property type="entry name" value="TrpB-like_PALP_sf"/>
</dbReference>
<dbReference type="Pfam" id="PF00291">
    <property type="entry name" value="PALP"/>
    <property type="match status" value="1"/>
</dbReference>